<evidence type="ECO:0000313" key="3">
    <source>
        <dbReference type="EMBL" id="TBN49648.1"/>
    </source>
</evidence>
<sequence length="490" mass="56204">MLRLHLGPPMTTFDFSSSDLKNYPHFDSPISLREIRKLVTCKTRVASNTFFPFMRYEEGWQPYREKGAAKPDRKSRPIRYGARRDAYIFTHYRRQLSKLYEERLVTLGISDCPIAYRKIRKPGQSGGKCNIDFAKDAFNEIDRIGNCVAIALDISKFFEHLDHARIKEIWCDLLGVARLPEDHFAVFKNVTDYRFVDQREVYRRLGFFGPKVVNGKSIEGFLQPFEDIPKKLCTMQEFRQKICGYGGVYTSLIQKNQGCYGIPQGSPISDLIANFYLIDFDLSLANYARSLGGCYMRYSDDILLILPGGEAAASAAADFAVQEITKQGNKLRIKNEKTCIVQYERDGQKLRFKHLSGPQGSGGLEYLGFRYDGRKVYIRESTVSRLYRKISSAINQAAHRHAEKNPSLPAADLIKTDSLLLSRFMRQKKEKLTDDHRTWTFYSYILRASSVFGVKGDRIFKQVDSFEAIMRRRVAAALVRAVSRRKPTAP</sequence>
<gene>
    <name evidence="3" type="ORF">EYF88_11315</name>
</gene>
<name>A0ABY1YHE9_9RHOB</name>
<evidence type="ECO:0000313" key="4">
    <source>
        <dbReference type="Proteomes" id="UP000292859"/>
    </source>
</evidence>
<reference evidence="3 4" key="1">
    <citation type="submission" date="2019-02" db="EMBL/GenBank/DDBJ databases">
        <authorList>
            <person name="Zhang G."/>
        </authorList>
    </citation>
    <scope>NUCLEOTIDE SEQUENCE [LARGE SCALE GENOMIC DNA]</scope>
    <source>
        <strain evidence="3 4">CMB17</strain>
    </source>
</reference>
<dbReference type="GO" id="GO:0003964">
    <property type="term" value="F:RNA-directed DNA polymerase activity"/>
    <property type="evidence" value="ECO:0007669"/>
    <property type="project" value="UniProtKB-KW"/>
</dbReference>
<evidence type="ECO:0000256" key="1">
    <source>
        <dbReference type="ARBA" id="ARBA00034120"/>
    </source>
</evidence>
<proteinExistence type="inferred from homology"/>
<dbReference type="PROSITE" id="PS50878">
    <property type="entry name" value="RT_POL"/>
    <property type="match status" value="1"/>
</dbReference>
<organism evidence="3 4">
    <name type="scientific">Paracoccus sediminis</name>
    <dbReference type="NCBI Taxonomy" id="1214787"/>
    <lineage>
        <taxon>Bacteria</taxon>
        <taxon>Pseudomonadati</taxon>
        <taxon>Pseudomonadota</taxon>
        <taxon>Alphaproteobacteria</taxon>
        <taxon>Rhodobacterales</taxon>
        <taxon>Paracoccaceae</taxon>
        <taxon>Paracoccus</taxon>
    </lineage>
</organism>
<dbReference type="PANTHER" id="PTHR34047">
    <property type="entry name" value="NUCLEAR INTRON MATURASE 1, MITOCHONDRIAL-RELATED"/>
    <property type="match status" value="1"/>
</dbReference>
<protein>
    <submittedName>
        <fullName evidence="3">Reverse transcriptase</fullName>
    </submittedName>
</protein>
<evidence type="ECO:0000259" key="2">
    <source>
        <dbReference type="PROSITE" id="PS50878"/>
    </source>
</evidence>
<dbReference type="EMBL" id="SIRL01000007">
    <property type="protein sequence ID" value="TBN49648.1"/>
    <property type="molecule type" value="Genomic_DNA"/>
</dbReference>
<dbReference type="InterPro" id="IPR000477">
    <property type="entry name" value="RT_dom"/>
</dbReference>
<dbReference type="InterPro" id="IPR043502">
    <property type="entry name" value="DNA/RNA_pol_sf"/>
</dbReference>
<dbReference type="SUPFAM" id="SSF56672">
    <property type="entry name" value="DNA/RNA polymerases"/>
    <property type="match status" value="1"/>
</dbReference>
<dbReference type="Pfam" id="PF00078">
    <property type="entry name" value="RVT_1"/>
    <property type="match status" value="1"/>
</dbReference>
<accession>A0ABY1YHE9</accession>
<comment type="caution">
    <text evidence="3">The sequence shown here is derived from an EMBL/GenBank/DDBJ whole genome shotgun (WGS) entry which is preliminary data.</text>
</comment>
<keyword evidence="3" id="KW-0808">Transferase</keyword>
<feature type="domain" description="Reverse transcriptase" evidence="2">
    <location>
        <begin position="49"/>
        <end position="371"/>
    </location>
</feature>
<keyword evidence="3" id="KW-0548">Nucleotidyltransferase</keyword>
<dbReference type="Proteomes" id="UP000292859">
    <property type="component" value="Unassembled WGS sequence"/>
</dbReference>
<keyword evidence="4" id="KW-1185">Reference proteome</keyword>
<dbReference type="PANTHER" id="PTHR34047:SF8">
    <property type="entry name" value="PROTEIN YKFC"/>
    <property type="match status" value="1"/>
</dbReference>
<comment type="similarity">
    <text evidence="1">Belongs to the bacterial reverse transcriptase family.</text>
</comment>
<keyword evidence="3" id="KW-0695">RNA-directed DNA polymerase</keyword>
<dbReference type="InterPro" id="IPR051083">
    <property type="entry name" value="GrpII_Intron_Splice-Mob/Def"/>
</dbReference>